<dbReference type="FunFam" id="3.30.110.10:FF:000001">
    <property type="entry name" value="Translation initiation factor IF-3"/>
    <property type="match status" value="1"/>
</dbReference>
<dbReference type="InterPro" id="IPR019814">
    <property type="entry name" value="Translation_initiation_fac_3_N"/>
</dbReference>
<comment type="caution">
    <text evidence="6">The sequence shown here is derived from an EMBL/GenBank/DDBJ whole genome shotgun (WGS) entry which is preliminary data.</text>
</comment>
<dbReference type="InterPro" id="IPR036787">
    <property type="entry name" value="T_IF-3_N_sf"/>
</dbReference>
<accession>A0A645BN11</accession>
<dbReference type="InterPro" id="IPR001288">
    <property type="entry name" value="Translation_initiation_fac_3"/>
</dbReference>
<dbReference type="Gene3D" id="3.30.110.10">
    <property type="entry name" value="Translation initiation factor 3 (IF-3), C-terminal domain"/>
    <property type="match status" value="1"/>
</dbReference>
<organism evidence="6">
    <name type="scientific">bioreactor metagenome</name>
    <dbReference type="NCBI Taxonomy" id="1076179"/>
    <lineage>
        <taxon>unclassified sequences</taxon>
        <taxon>metagenomes</taxon>
        <taxon>ecological metagenomes</taxon>
    </lineage>
</organism>
<dbReference type="NCBIfam" id="TIGR00168">
    <property type="entry name" value="infC"/>
    <property type="match status" value="1"/>
</dbReference>
<evidence type="ECO:0000259" key="5">
    <source>
        <dbReference type="Pfam" id="PF05198"/>
    </source>
</evidence>
<dbReference type="SUPFAM" id="SSF55200">
    <property type="entry name" value="Translation initiation factor IF3, C-terminal domain"/>
    <property type="match status" value="1"/>
</dbReference>
<dbReference type="GO" id="GO:0043022">
    <property type="term" value="F:ribosome binding"/>
    <property type="evidence" value="ECO:0007669"/>
    <property type="project" value="TreeGrafter"/>
</dbReference>
<name>A0A645BN11_9ZZZZ</name>
<feature type="domain" description="Translation initiation factor 3 N-terminal" evidence="5">
    <location>
        <begin position="8"/>
        <end position="77"/>
    </location>
</feature>
<dbReference type="GO" id="GO:0016020">
    <property type="term" value="C:membrane"/>
    <property type="evidence" value="ECO:0007669"/>
    <property type="project" value="TreeGrafter"/>
</dbReference>
<reference evidence="6" key="1">
    <citation type="submission" date="2019-08" db="EMBL/GenBank/DDBJ databases">
        <authorList>
            <person name="Kucharzyk K."/>
            <person name="Murdoch R.W."/>
            <person name="Higgins S."/>
            <person name="Loffler F."/>
        </authorList>
    </citation>
    <scope>NUCLEOTIDE SEQUENCE</scope>
</reference>
<evidence type="ECO:0000256" key="2">
    <source>
        <dbReference type="ARBA" id="ARBA00022540"/>
    </source>
</evidence>
<evidence type="ECO:0000313" key="6">
    <source>
        <dbReference type="EMBL" id="MPM66859.1"/>
    </source>
</evidence>
<dbReference type="Gene3D" id="3.10.20.80">
    <property type="entry name" value="Translation initiation factor 3 (IF-3), N-terminal domain"/>
    <property type="match status" value="1"/>
</dbReference>
<dbReference type="InterPro" id="IPR036788">
    <property type="entry name" value="T_IF-3_C_sf"/>
</dbReference>
<keyword evidence="3" id="KW-0648">Protein biosynthesis</keyword>
<evidence type="ECO:0000256" key="1">
    <source>
        <dbReference type="ARBA" id="ARBA00005439"/>
    </source>
</evidence>
<dbReference type="GO" id="GO:0005829">
    <property type="term" value="C:cytosol"/>
    <property type="evidence" value="ECO:0007669"/>
    <property type="project" value="TreeGrafter"/>
</dbReference>
<dbReference type="PANTHER" id="PTHR10938:SF0">
    <property type="entry name" value="TRANSLATION INITIATION FACTOR IF-3, MITOCHONDRIAL"/>
    <property type="match status" value="1"/>
</dbReference>
<dbReference type="FunFam" id="3.10.20.80:FF:000001">
    <property type="entry name" value="Translation initiation factor IF-3"/>
    <property type="match status" value="1"/>
</dbReference>
<comment type="similarity">
    <text evidence="1">Belongs to the IF-3 family.</text>
</comment>
<dbReference type="SUPFAM" id="SSF54364">
    <property type="entry name" value="Translation initiation factor IF3, N-terminal domain"/>
    <property type="match status" value="1"/>
</dbReference>
<proteinExistence type="inferred from homology"/>
<gene>
    <name evidence="6" type="primary">infC_35</name>
    <name evidence="6" type="ORF">SDC9_113771</name>
</gene>
<dbReference type="EMBL" id="VSSQ01021342">
    <property type="protein sequence ID" value="MPM66859.1"/>
    <property type="molecule type" value="Genomic_DNA"/>
</dbReference>
<dbReference type="Pfam" id="PF05198">
    <property type="entry name" value="IF3_N"/>
    <property type="match status" value="1"/>
</dbReference>
<protein>
    <submittedName>
        <fullName evidence="6">Translation initiation factor IF-3</fullName>
    </submittedName>
</protein>
<dbReference type="PROSITE" id="PS00938">
    <property type="entry name" value="IF3"/>
    <property type="match status" value="1"/>
</dbReference>
<dbReference type="GO" id="GO:0032790">
    <property type="term" value="P:ribosome disassembly"/>
    <property type="evidence" value="ECO:0007669"/>
    <property type="project" value="TreeGrafter"/>
</dbReference>
<evidence type="ECO:0000259" key="4">
    <source>
        <dbReference type="Pfam" id="PF00707"/>
    </source>
</evidence>
<sequence>MATKDLRINRQIRAREVFVIDADGNQKGIMSVYDAVMLAESAGLDLVEVSPNANPPVCKILDFGKYRYEQEKRLRDAKKNQSVIKMKEIRMQPKIERHDLETKSKFIGEFLAEGNKVKVSIRFRGRELAHTELGKVVLDKILAQLTENGVGFNLDRDALMEGKMMSMIVSPAKTSPVSAKKDNLQQ</sequence>
<dbReference type="Pfam" id="PF00707">
    <property type="entry name" value="IF3_C"/>
    <property type="match status" value="1"/>
</dbReference>
<dbReference type="AlphaFoldDB" id="A0A645BN11"/>
<dbReference type="GO" id="GO:0003743">
    <property type="term" value="F:translation initiation factor activity"/>
    <property type="evidence" value="ECO:0007669"/>
    <property type="project" value="UniProtKB-KW"/>
</dbReference>
<dbReference type="InterPro" id="IPR019813">
    <property type="entry name" value="Translation_initiation_fac3_CS"/>
</dbReference>
<keyword evidence="2 6" id="KW-0396">Initiation factor</keyword>
<dbReference type="InterPro" id="IPR019815">
    <property type="entry name" value="Translation_initiation_fac_3_C"/>
</dbReference>
<dbReference type="PANTHER" id="PTHR10938">
    <property type="entry name" value="TRANSLATION INITIATION FACTOR IF-3"/>
    <property type="match status" value="1"/>
</dbReference>
<dbReference type="HAMAP" id="MF_00080">
    <property type="entry name" value="IF_3"/>
    <property type="match status" value="1"/>
</dbReference>
<feature type="domain" description="Translation initiation factor 3 C-terminal" evidence="4">
    <location>
        <begin position="84"/>
        <end position="171"/>
    </location>
</feature>
<evidence type="ECO:0000256" key="3">
    <source>
        <dbReference type="ARBA" id="ARBA00022917"/>
    </source>
</evidence>